<proteinExistence type="predicted"/>
<gene>
    <name evidence="2" type="ORF">SAMN05216354_2644</name>
</gene>
<organism evidence="2 3">
    <name type="scientific">Xylanibacter ruminicola</name>
    <name type="common">Prevotella ruminicola</name>
    <dbReference type="NCBI Taxonomy" id="839"/>
    <lineage>
        <taxon>Bacteria</taxon>
        <taxon>Pseudomonadati</taxon>
        <taxon>Bacteroidota</taxon>
        <taxon>Bacteroidia</taxon>
        <taxon>Bacteroidales</taxon>
        <taxon>Prevotellaceae</taxon>
        <taxon>Xylanibacter</taxon>
    </lineage>
</organism>
<dbReference type="PROSITE" id="PS51257">
    <property type="entry name" value="PROKAR_LIPOPROTEIN"/>
    <property type="match status" value="1"/>
</dbReference>
<sequence length="152" mass="16561">MKLNRLFSALVLMVLTIGMTSCDGEKDLIIIDGNLPIKTSTLYMVGDATPAGWDIGNPTALEATADDPLVFQWEGQLNTGEMKLCLSTGDWGAPFIRPTVNGTEISRTAINAAGFAMHAGDPDDKWKIVEAGKYRLTFDLRNWTMSTTFLGD</sequence>
<reference evidence="2 3" key="1">
    <citation type="submission" date="2016-10" db="EMBL/GenBank/DDBJ databases">
        <authorList>
            <person name="de Groot N.N."/>
        </authorList>
    </citation>
    <scope>NUCLEOTIDE SEQUENCE [LARGE SCALE GENOMIC DNA]</scope>
    <source>
        <strain evidence="2 3">AR32</strain>
    </source>
</reference>
<name>A0A1H5X6R6_XYLRU</name>
<protein>
    <recommendedName>
        <fullName evidence="1">Outer membrane protein SusF/SusE-like C-terminal domain-containing protein</fullName>
    </recommendedName>
</protein>
<evidence type="ECO:0000313" key="2">
    <source>
        <dbReference type="EMBL" id="SEG07070.1"/>
    </source>
</evidence>
<evidence type="ECO:0000259" key="1">
    <source>
        <dbReference type="Pfam" id="PF16411"/>
    </source>
</evidence>
<dbReference type="GO" id="GO:2001070">
    <property type="term" value="F:starch binding"/>
    <property type="evidence" value="ECO:0007669"/>
    <property type="project" value="InterPro"/>
</dbReference>
<dbReference type="GO" id="GO:0019867">
    <property type="term" value="C:outer membrane"/>
    <property type="evidence" value="ECO:0007669"/>
    <property type="project" value="InterPro"/>
</dbReference>
<feature type="domain" description="Outer membrane protein SusF/SusE-like C-terminal" evidence="1">
    <location>
        <begin position="42"/>
        <end position="145"/>
    </location>
</feature>
<dbReference type="InterPro" id="IPR032187">
    <property type="entry name" value="SusF/SusE-like_C"/>
</dbReference>
<accession>A0A1H5X6R6</accession>
<dbReference type="Gene3D" id="2.60.40.3620">
    <property type="match status" value="1"/>
</dbReference>
<evidence type="ECO:0000313" key="3">
    <source>
        <dbReference type="Proteomes" id="UP000236735"/>
    </source>
</evidence>
<dbReference type="AlphaFoldDB" id="A0A1H5X6R6"/>
<dbReference type="EMBL" id="FNUV01000008">
    <property type="protein sequence ID" value="SEG07070.1"/>
    <property type="molecule type" value="Genomic_DNA"/>
</dbReference>
<dbReference type="Pfam" id="PF16411">
    <property type="entry name" value="SusF_SusE"/>
    <property type="match status" value="1"/>
</dbReference>
<dbReference type="Proteomes" id="UP000236735">
    <property type="component" value="Unassembled WGS sequence"/>
</dbReference>